<keyword evidence="5 6" id="KW-0349">Heme</keyword>
<dbReference type="PANTHER" id="PTHR46300">
    <property type="entry name" value="P450, PUTATIVE (EUROFUNG)-RELATED-RELATED"/>
    <property type="match status" value="1"/>
</dbReference>
<evidence type="ECO:0000256" key="5">
    <source>
        <dbReference type="PIRSR" id="PIRSR602401-1"/>
    </source>
</evidence>
<name>A0AAN6DYD5_9EURO</name>
<comment type="cofactor">
    <cofactor evidence="5">
        <name>heme</name>
        <dbReference type="ChEBI" id="CHEBI:30413"/>
    </cofactor>
</comment>
<keyword evidence="6" id="KW-0503">Monooxygenase</keyword>
<evidence type="ECO:0000256" key="2">
    <source>
        <dbReference type="ARBA" id="ARBA00022723"/>
    </source>
</evidence>
<keyword evidence="3 6" id="KW-0560">Oxidoreductase</keyword>
<keyword evidence="2 5" id="KW-0479">Metal-binding</keyword>
<dbReference type="InterPro" id="IPR036396">
    <property type="entry name" value="Cyt_P450_sf"/>
</dbReference>
<dbReference type="PROSITE" id="PS00086">
    <property type="entry name" value="CYTOCHROME_P450"/>
    <property type="match status" value="1"/>
</dbReference>
<evidence type="ECO:0000313" key="7">
    <source>
        <dbReference type="EMBL" id="KAI1614910.1"/>
    </source>
</evidence>
<protein>
    <submittedName>
        <fullName evidence="7">Cytochrome P450</fullName>
    </submittedName>
</protein>
<dbReference type="GO" id="GO:0004497">
    <property type="term" value="F:monooxygenase activity"/>
    <property type="evidence" value="ECO:0007669"/>
    <property type="project" value="UniProtKB-KW"/>
</dbReference>
<dbReference type="PRINTS" id="PR00385">
    <property type="entry name" value="P450"/>
</dbReference>
<accession>A0AAN6DYD5</accession>
<dbReference type="AlphaFoldDB" id="A0AAN6DYD5"/>
<keyword evidence="8" id="KW-1185">Reference proteome</keyword>
<evidence type="ECO:0000256" key="1">
    <source>
        <dbReference type="ARBA" id="ARBA00010617"/>
    </source>
</evidence>
<gene>
    <name evidence="7" type="ORF">EDD36DRAFT_431639</name>
</gene>
<dbReference type="InterPro" id="IPR002401">
    <property type="entry name" value="Cyt_P450_E_grp-I"/>
</dbReference>
<keyword evidence="4 5" id="KW-0408">Iron</keyword>
<sequence length="521" mass="58611">MAFIPNTKFAFAVVVWLAVGIRLYQKLYTGSKLPLPPGPPREPVLGHLRIIPQSHPEYQYTEWGKEYKSDVLYFDILGRPIVVLNSVEACHDLLDKRGSNYNDRPRFVLFEVMGWGITLTFLRWGKTFKLHRKLMQASFTQSACKAYRPIQEQEARQAAKHILASPEDWDSLLRKFSTAVVLRIGFGLGITQRHDPYIQMAIDAEEATGKGGVPGASVVDFFPMLRYLPGWLFRLGALEHARSSKVYIQKLHDAPWNATEPAIRSGHATLPSFMRTHLERYVNNEKHQKVNEATIADIKGAAGAISIAGGNTTWSTLMVCILNLVLHPAIQKKAQEQIDSVVGTDRLPSFEDREKMPYIEYIIQETTRWYPLSPLGVPHATLEDDMYKGMFIPKGSVVFANAYAMTHDERVYRHPDVFDPDRYVPEDQGGRGEPFPEGPFGFGRRVCPGQWLATAGVYIMLTTLLATTDICCPKDDQGKELPPKVMFTNGLSNVPEPFECVMKPRSAIAAQLLEVAVETMS</sequence>
<dbReference type="InterPro" id="IPR001128">
    <property type="entry name" value="Cyt_P450"/>
</dbReference>
<dbReference type="GO" id="GO:0016705">
    <property type="term" value="F:oxidoreductase activity, acting on paired donors, with incorporation or reduction of molecular oxygen"/>
    <property type="evidence" value="ECO:0007669"/>
    <property type="project" value="InterPro"/>
</dbReference>
<dbReference type="GO" id="GO:0005506">
    <property type="term" value="F:iron ion binding"/>
    <property type="evidence" value="ECO:0007669"/>
    <property type="project" value="InterPro"/>
</dbReference>
<evidence type="ECO:0000313" key="8">
    <source>
        <dbReference type="Proteomes" id="UP001203852"/>
    </source>
</evidence>
<evidence type="ECO:0000256" key="3">
    <source>
        <dbReference type="ARBA" id="ARBA00023002"/>
    </source>
</evidence>
<proteinExistence type="inferred from homology"/>
<dbReference type="PANTHER" id="PTHR46300:SF5">
    <property type="entry name" value="CYTOCHROME P450"/>
    <property type="match status" value="1"/>
</dbReference>
<dbReference type="Pfam" id="PF00067">
    <property type="entry name" value="p450"/>
    <property type="match status" value="1"/>
</dbReference>
<dbReference type="GO" id="GO:0020037">
    <property type="term" value="F:heme binding"/>
    <property type="evidence" value="ECO:0007669"/>
    <property type="project" value="InterPro"/>
</dbReference>
<dbReference type="SUPFAM" id="SSF48264">
    <property type="entry name" value="Cytochrome P450"/>
    <property type="match status" value="1"/>
</dbReference>
<dbReference type="EMBL" id="MU404352">
    <property type="protein sequence ID" value="KAI1614910.1"/>
    <property type="molecule type" value="Genomic_DNA"/>
</dbReference>
<feature type="binding site" description="axial binding residue" evidence="5">
    <location>
        <position position="447"/>
    </location>
    <ligand>
        <name>heme</name>
        <dbReference type="ChEBI" id="CHEBI:30413"/>
    </ligand>
    <ligandPart>
        <name>Fe</name>
        <dbReference type="ChEBI" id="CHEBI:18248"/>
    </ligandPart>
</feature>
<dbReference type="CDD" id="cd11065">
    <property type="entry name" value="CYP64-like"/>
    <property type="match status" value="1"/>
</dbReference>
<dbReference type="Gene3D" id="1.10.630.10">
    <property type="entry name" value="Cytochrome P450"/>
    <property type="match status" value="1"/>
</dbReference>
<evidence type="ECO:0000256" key="4">
    <source>
        <dbReference type="ARBA" id="ARBA00023004"/>
    </source>
</evidence>
<dbReference type="Proteomes" id="UP001203852">
    <property type="component" value="Unassembled WGS sequence"/>
</dbReference>
<organism evidence="7 8">
    <name type="scientific">Exophiala viscosa</name>
    <dbReference type="NCBI Taxonomy" id="2486360"/>
    <lineage>
        <taxon>Eukaryota</taxon>
        <taxon>Fungi</taxon>
        <taxon>Dikarya</taxon>
        <taxon>Ascomycota</taxon>
        <taxon>Pezizomycotina</taxon>
        <taxon>Eurotiomycetes</taxon>
        <taxon>Chaetothyriomycetidae</taxon>
        <taxon>Chaetothyriales</taxon>
        <taxon>Herpotrichiellaceae</taxon>
        <taxon>Exophiala</taxon>
    </lineage>
</organism>
<reference evidence="7" key="1">
    <citation type="journal article" date="2022" name="bioRxiv">
        <title>Deciphering the potential niche of two novel black yeast fungi from a biological soil crust based on their genomes, phenotypes, and melanin regulation.</title>
        <authorList>
            <consortium name="DOE Joint Genome Institute"/>
            <person name="Carr E.C."/>
            <person name="Barton Q."/>
            <person name="Grambo S."/>
            <person name="Sullivan M."/>
            <person name="Renfro C.M."/>
            <person name="Kuo A."/>
            <person name="Pangilinan J."/>
            <person name="Lipzen A."/>
            <person name="Keymanesh K."/>
            <person name="Savage E."/>
            <person name="Barry K."/>
            <person name="Grigoriev I.V."/>
            <person name="Riekhof W.R."/>
            <person name="Harris S.S."/>
        </authorList>
    </citation>
    <scope>NUCLEOTIDE SEQUENCE</scope>
    <source>
        <strain evidence="7">JF 03-4F</strain>
    </source>
</reference>
<dbReference type="InterPro" id="IPR050364">
    <property type="entry name" value="Cytochrome_P450_fung"/>
</dbReference>
<evidence type="ECO:0000256" key="6">
    <source>
        <dbReference type="RuleBase" id="RU000461"/>
    </source>
</evidence>
<comment type="similarity">
    <text evidence="1 6">Belongs to the cytochrome P450 family.</text>
</comment>
<dbReference type="PRINTS" id="PR00463">
    <property type="entry name" value="EP450I"/>
</dbReference>
<comment type="caution">
    <text evidence="7">The sequence shown here is derived from an EMBL/GenBank/DDBJ whole genome shotgun (WGS) entry which is preliminary data.</text>
</comment>
<dbReference type="InterPro" id="IPR017972">
    <property type="entry name" value="Cyt_P450_CS"/>
</dbReference>